<evidence type="ECO:0000256" key="5">
    <source>
        <dbReference type="ARBA" id="ARBA00022737"/>
    </source>
</evidence>
<dbReference type="EMBL" id="LGSR01000006">
    <property type="protein sequence ID" value="KOS21775.1"/>
    <property type="molecule type" value="Genomic_DNA"/>
</dbReference>
<dbReference type="PROSITE" id="PS51873">
    <property type="entry name" value="TRIAD"/>
    <property type="match status" value="1"/>
</dbReference>
<proteinExistence type="predicted"/>
<name>A0A0M9VW84_ESCWE</name>
<feature type="region of interest" description="Disordered" evidence="10">
    <location>
        <begin position="631"/>
        <end position="669"/>
    </location>
</feature>
<dbReference type="InterPro" id="IPR013083">
    <property type="entry name" value="Znf_RING/FYVE/PHD"/>
</dbReference>
<dbReference type="GO" id="GO:0016567">
    <property type="term" value="P:protein ubiquitination"/>
    <property type="evidence" value="ECO:0007669"/>
    <property type="project" value="InterPro"/>
</dbReference>
<protein>
    <recommendedName>
        <fullName evidence="2">RBR-type E3 ubiquitin transferase</fullName>
        <ecNumber evidence="2">2.3.2.31</ecNumber>
    </recommendedName>
</protein>
<evidence type="ECO:0000256" key="1">
    <source>
        <dbReference type="ARBA" id="ARBA00001798"/>
    </source>
</evidence>
<dbReference type="CDD" id="cd22584">
    <property type="entry name" value="Rcat_RBR_unk"/>
    <property type="match status" value="1"/>
</dbReference>
<evidence type="ECO:0000313" key="13">
    <source>
        <dbReference type="Proteomes" id="UP000053831"/>
    </source>
</evidence>
<keyword evidence="13" id="KW-1185">Reference proteome</keyword>
<evidence type="ECO:0000256" key="7">
    <source>
        <dbReference type="ARBA" id="ARBA00022786"/>
    </source>
</evidence>
<dbReference type="Pfam" id="PF01485">
    <property type="entry name" value="IBR"/>
    <property type="match status" value="2"/>
</dbReference>
<feature type="coiled-coil region" evidence="9">
    <location>
        <begin position="435"/>
        <end position="530"/>
    </location>
</feature>
<keyword evidence="3" id="KW-0808">Transferase</keyword>
<comment type="catalytic activity">
    <reaction evidence="1">
        <text>[E2 ubiquitin-conjugating enzyme]-S-ubiquitinyl-L-cysteine + [acceptor protein]-L-lysine = [E2 ubiquitin-conjugating enzyme]-L-cysteine + [acceptor protein]-N(6)-ubiquitinyl-L-lysine.</text>
        <dbReference type="EC" id="2.3.2.31"/>
    </reaction>
</comment>
<keyword evidence="5" id="KW-0677">Repeat</keyword>
<reference evidence="12 13" key="1">
    <citation type="submission" date="2015-07" db="EMBL/GenBank/DDBJ databases">
        <title>The genome of the fungus Escovopsis weberi, a specialized disease agent of ant agriculture.</title>
        <authorList>
            <person name="de Man T.J."/>
            <person name="Stajich J.E."/>
            <person name="Kubicek C.P."/>
            <person name="Chenthamara K."/>
            <person name="Atanasova L."/>
            <person name="Druzhinina I.S."/>
            <person name="Birnbaum S."/>
            <person name="Barribeau S.M."/>
            <person name="Teiling C."/>
            <person name="Suen G."/>
            <person name="Currie C."/>
            <person name="Gerardo N.M."/>
        </authorList>
    </citation>
    <scope>NUCLEOTIDE SEQUENCE [LARGE SCALE GENOMIC DNA]</scope>
</reference>
<dbReference type="STRING" id="150374.A0A0M9VW84"/>
<dbReference type="EC" id="2.3.2.31" evidence="2"/>
<dbReference type="AlphaFoldDB" id="A0A0M9VW84"/>
<comment type="caution">
    <text evidence="12">The sequence shown here is derived from an EMBL/GenBank/DDBJ whole genome shotgun (WGS) entry which is preliminary data.</text>
</comment>
<dbReference type="InterPro" id="IPR044066">
    <property type="entry name" value="TRIAD_supradom"/>
</dbReference>
<evidence type="ECO:0000259" key="11">
    <source>
        <dbReference type="PROSITE" id="PS51873"/>
    </source>
</evidence>
<evidence type="ECO:0000256" key="4">
    <source>
        <dbReference type="ARBA" id="ARBA00022723"/>
    </source>
</evidence>
<feature type="compositionally biased region" description="Basic and acidic residues" evidence="10">
    <location>
        <begin position="651"/>
        <end position="669"/>
    </location>
</feature>
<dbReference type="PANTHER" id="PTHR11685">
    <property type="entry name" value="RBR FAMILY RING FINGER AND IBR DOMAIN-CONTAINING"/>
    <property type="match status" value="1"/>
</dbReference>
<dbReference type="OrthoDB" id="9977870at2759"/>
<evidence type="ECO:0000256" key="6">
    <source>
        <dbReference type="ARBA" id="ARBA00022771"/>
    </source>
</evidence>
<keyword evidence="6" id="KW-0863">Zinc-finger</keyword>
<keyword evidence="7" id="KW-0833">Ubl conjugation pathway</keyword>
<feature type="domain" description="RING-type" evidence="11">
    <location>
        <begin position="226"/>
        <end position="427"/>
    </location>
</feature>
<dbReference type="InterPro" id="IPR031127">
    <property type="entry name" value="E3_UB_ligase_RBR"/>
</dbReference>
<accession>A0A0M9VW84</accession>
<gene>
    <name evidence="12" type="ORF">ESCO_002344</name>
</gene>
<dbReference type="InterPro" id="IPR002867">
    <property type="entry name" value="IBR_dom"/>
</dbReference>
<evidence type="ECO:0000256" key="10">
    <source>
        <dbReference type="SAM" id="MobiDB-lite"/>
    </source>
</evidence>
<keyword evidence="9" id="KW-0175">Coiled coil</keyword>
<dbReference type="Proteomes" id="UP000053831">
    <property type="component" value="Unassembled WGS sequence"/>
</dbReference>
<dbReference type="GO" id="GO:0008270">
    <property type="term" value="F:zinc ion binding"/>
    <property type="evidence" value="ECO:0007669"/>
    <property type="project" value="UniProtKB-KW"/>
</dbReference>
<evidence type="ECO:0000313" key="12">
    <source>
        <dbReference type="EMBL" id="KOS21775.1"/>
    </source>
</evidence>
<evidence type="ECO:0000256" key="2">
    <source>
        <dbReference type="ARBA" id="ARBA00012251"/>
    </source>
</evidence>
<keyword evidence="8" id="KW-0862">Zinc</keyword>
<organism evidence="12 13">
    <name type="scientific">Escovopsis weberi</name>
    <dbReference type="NCBI Taxonomy" id="150374"/>
    <lineage>
        <taxon>Eukaryota</taxon>
        <taxon>Fungi</taxon>
        <taxon>Dikarya</taxon>
        <taxon>Ascomycota</taxon>
        <taxon>Pezizomycotina</taxon>
        <taxon>Sordariomycetes</taxon>
        <taxon>Hypocreomycetidae</taxon>
        <taxon>Hypocreales</taxon>
        <taxon>Hypocreaceae</taxon>
        <taxon>Escovopsis</taxon>
    </lineage>
</organism>
<dbReference type="Gene3D" id="1.20.120.1750">
    <property type="match status" value="1"/>
</dbReference>
<dbReference type="Gene3D" id="3.30.40.10">
    <property type="entry name" value="Zinc/RING finger domain, C3HC4 (zinc finger)"/>
    <property type="match status" value="1"/>
</dbReference>
<dbReference type="GO" id="GO:0061630">
    <property type="term" value="F:ubiquitin protein ligase activity"/>
    <property type="evidence" value="ECO:0007669"/>
    <property type="project" value="UniProtKB-EC"/>
</dbReference>
<evidence type="ECO:0000256" key="9">
    <source>
        <dbReference type="SAM" id="Coils"/>
    </source>
</evidence>
<evidence type="ECO:0000256" key="8">
    <source>
        <dbReference type="ARBA" id="ARBA00022833"/>
    </source>
</evidence>
<sequence>MSSIAELYSAAWEGLLAAEEASSKPEPELFLGHGARDDPVVALEDFRRSWRRRQDEAPWSLGRFDDDSDYLYSDVDWRRQRPPAALREFPGVTSSTWLEMLPTSIQNVKRRIDEEDRLDEEEARTVVDDSGSWCEASKGKKALDTDGASSVAPPTGASSSNFAGKCPKSSIAACPLPQAREEVGESSAAGMARKTLRQKVGAAFALLRPNTAETRTGRFMACLLHEPVECVSCLDEFAPTEAMVKVPCRHSYCPDCFVRLISAALEKEQQWPPKCCLTNIPLKTVIKNIPGDIGRKVQERSSEWDVPVGERVYCWQPKCGAWIEPPELDLANRLARCRRGHATCTICRRGAHGSEACPQDHELRLTNELAMEQGWKHCYSCGALIEHSESCRHMTCLCGAQFCYVCGRVWRTCDCTGEQMYALKKTAERRRTQRLLREQAEAQELREMLAQIEARQREEVRTMEVQRLEQERREGERWRRDVEERARRELRRRREIEVKFEQIREQLGQLHELQRAMMKCQQEEERKSMEKEAEAAQRLLLLEQEISGSELALRHGAWMKDQETDLEKAFSASTPRKMQPGDNNVLGPLPFWRKKPTSYNDLGSAMKAAWQHVDQAYVEWEEWRNTQRQSLRSQMQEERAANNLAMKQQQKRMEASRREKEAERQRRVAADSRWMREVFLERERLLRRLEMEEMEGDADAIFSRP</sequence>
<evidence type="ECO:0000256" key="3">
    <source>
        <dbReference type="ARBA" id="ARBA00022679"/>
    </source>
</evidence>
<dbReference type="SUPFAM" id="SSF57850">
    <property type="entry name" value="RING/U-box"/>
    <property type="match status" value="2"/>
</dbReference>
<keyword evidence="4" id="KW-0479">Metal-binding</keyword>